<proteinExistence type="predicted"/>
<name>A0A0W8I387_KOCRO</name>
<evidence type="ECO:0000313" key="3">
    <source>
        <dbReference type="Proteomes" id="UP000053512"/>
    </source>
</evidence>
<dbReference type="AlphaFoldDB" id="A0A0W8I387"/>
<evidence type="ECO:0008006" key="4">
    <source>
        <dbReference type="Google" id="ProtNLM"/>
    </source>
</evidence>
<evidence type="ECO:0000313" key="2">
    <source>
        <dbReference type="EMBL" id="KUG52196.1"/>
    </source>
</evidence>
<dbReference type="OrthoDB" id="9989457at2"/>
<dbReference type="RefSeq" id="WP_058875331.1">
    <property type="nucleotide sequence ID" value="NZ_LQBK01000040.1"/>
</dbReference>
<evidence type="ECO:0000256" key="1">
    <source>
        <dbReference type="SAM" id="Phobius"/>
    </source>
</evidence>
<comment type="caution">
    <text evidence="2">The sequence shown here is derived from an EMBL/GenBank/DDBJ whole genome shotgun (WGS) entry which is preliminary data.</text>
</comment>
<organism evidence="2 3">
    <name type="scientific">Kocuria rosea subsp. polaris</name>
    <dbReference type="NCBI Taxonomy" id="136273"/>
    <lineage>
        <taxon>Bacteria</taxon>
        <taxon>Bacillati</taxon>
        <taxon>Actinomycetota</taxon>
        <taxon>Actinomycetes</taxon>
        <taxon>Micrococcales</taxon>
        <taxon>Micrococcaceae</taxon>
        <taxon>Kocuria</taxon>
    </lineage>
</organism>
<keyword evidence="1" id="KW-1133">Transmembrane helix</keyword>
<accession>A0A0W8I387</accession>
<feature type="transmembrane region" description="Helical" evidence="1">
    <location>
        <begin position="98"/>
        <end position="120"/>
    </location>
</feature>
<dbReference type="Proteomes" id="UP000053512">
    <property type="component" value="Unassembled WGS sequence"/>
</dbReference>
<reference evidence="3" key="1">
    <citation type="submission" date="2015-12" db="EMBL/GenBank/DDBJ databases">
        <authorList>
            <person name="Nair G.R."/>
            <person name="Kaur G."/>
            <person name="Mayilraj S."/>
        </authorList>
    </citation>
    <scope>NUCLEOTIDE SEQUENCE [LARGE SCALE GENOMIC DNA]</scope>
    <source>
        <strain evidence="3">CD08_4</strain>
    </source>
</reference>
<feature type="transmembrane region" description="Helical" evidence="1">
    <location>
        <begin position="186"/>
        <end position="205"/>
    </location>
</feature>
<keyword evidence="1" id="KW-0812">Transmembrane</keyword>
<gene>
    <name evidence="2" type="ORF">AVL61_07620</name>
</gene>
<dbReference type="EMBL" id="LQBK01000040">
    <property type="protein sequence ID" value="KUG52196.1"/>
    <property type="molecule type" value="Genomic_DNA"/>
</dbReference>
<keyword evidence="1" id="KW-0472">Membrane</keyword>
<protein>
    <recommendedName>
        <fullName evidence="4">DUF2975 domain-containing protein</fullName>
    </recommendedName>
</protein>
<sequence length="216" mass="22151">MESAHLSPHRVRHRSWRPAQRLALLGALVSFGLLGLLSLLAGVETVVRAGQGSADLWLEAAAVTAPSMVDLGPGLSSQGYDHVHVGVTGVSPSSMVPYALTLALGSTVFAGICAFLAYLCGRIYLGRPFGRVLTAGLTACSAALVGLALLGPLLFATAQARIFADLGVDLGRAPFVNDYAFGDTDAVVLVAGVLLGLTALAFRAGGGLQPEEQDPA</sequence>
<feature type="transmembrane region" description="Helical" evidence="1">
    <location>
        <begin position="132"/>
        <end position="155"/>
    </location>
</feature>